<protein>
    <submittedName>
        <fullName evidence="1">Uncharacterized protein</fullName>
    </submittedName>
</protein>
<accession>A0AAV8ZUH4</accession>
<sequence length="161" mass="19840">MEKIEDLKIYETEVEKLRDITIYQEKTMKSLIEQQEQMKLAEDSLKNETKRLRTLIDIEKENIQHIQRKHHQEILDKERKLRQTLDEKRTEIAMYWEERLLHECGRLKSELEQIHNEEKWMAMESVRKRKDEDFQKAQNEWEQKLRNCLKEVIIIMTLITC</sequence>
<organism evidence="1 2">
    <name type="scientific">Rhamnusium bicolor</name>
    <dbReference type="NCBI Taxonomy" id="1586634"/>
    <lineage>
        <taxon>Eukaryota</taxon>
        <taxon>Metazoa</taxon>
        <taxon>Ecdysozoa</taxon>
        <taxon>Arthropoda</taxon>
        <taxon>Hexapoda</taxon>
        <taxon>Insecta</taxon>
        <taxon>Pterygota</taxon>
        <taxon>Neoptera</taxon>
        <taxon>Endopterygota</taxon>
        <taxon>Coleoptera</taxon>
        <taxon>Polyphaga</taxon>
        <taxon>Cucujiformia</taxon>
        <taxon>Chrysomeloidea</taxon>
        <taxon>Cerambycidae</taxon>
        <taxon>Lepturinae</taxon>
        <taxon>Rhagiini</taxon>
        <taxon>Rhamnusium</taxon>
    </lineage>
</organism>
<dbReference type="AlphaFoldDB" id="A0AAV8ZUH4"/>
<evidence type="ECO:0000313" key="2">
    <source>
        <dbReference type="Proteomes" id="UP001162156"/>
    </source>
</evidence>
<dbReference type="EMBL" id="JANEYF010000167">
    <property type="protein sequence ID" value="KAJ8971735.1"/>
    <property type="molecule type" value="Genomic_DNA"/>
</dbReference>
<proteinExistence type="predicted"/>
<evidence type="ECO:0000313" key="1">
    <source>
        <dbReference type="EMBL" id="KAJ8971735.1"/>
    </source>
</evidence>
<keyword evidence="2" id="KW-1185">Reference proteome</keyword>
<gene>
    <name evidence="1" type="ORF">NQ314_000548</name>
</gene>
<comment type="caution">
    <text evidence="1">The sequence shown here is derived from an EMBL/GenBank/DDBJ whole genome shotgun (WGS) entry which is preliminary data.</text>
</comment>
<name>A0AAV8ZUH4_9CUCU</name>
<dbReference type="Proteomes" id="UP001162156">
    <property type="component" value="Unassembled WGS sequence"/>
</dbReference>
<reference evidence="1" key="1">
    <citation type="journal article" date="2023" name="Insect Mol. Biol.">
        <title>Genome sequencing provides insights into the evolution of gene families encoding plant cell wall-degrading enzymes in longhorned beetles.</title>
        <authorList>
            <person name="Shin N.R."/>
            <person name="Okamura Y."/>
            <person name="Kirsch R."/>
            <person name="Pauchet Y."/>
        </authorList>
    </citation>
    <scope>NUCLEOTIDE SEQUENCE</scope>
    <source>
        <strain evidence="1">RBIC_L_NR</strain>
    </source>
</reference>